<sequence length="91" mass="10607">MKHRECLMKQFLIALLTAFPRAKNNELKIEDIHTGILHWESVRRVATFKKERVDCNVSDRFKYKRMENSVLEAGSDWKDVIAQTVVVISCA</sequence>
<reference evidence="1" key="1">
    <citation type="journal article" date="2019" name="Science">
        <title>Mutation of a bHLH transcription factor allowed almond domestication.</title>
        <authorList>
            <person name="Sanchez-Perez R."/>
            <person name="Pavan S."/>
            <person name="Mazzeo R."/>
            <person name="Moldovan C."/>
            <person name="Aiese Cigliano R."/>
            <person name="Del Cueto J."/>
            <person name="Ricciardi F."/>
            <person name="Lotti C."/>
            <person name="Ricciardi L."/>
            <person name="Dicenta F."/>
            <person name="Lopez-Marques R.L."/>
            <person name="Lindberg Moller B."/>
        </authorList>
    </citation>
    <scope>NUCLEOTIDE SEQUENCE</scope>
</reference>
<gene>
    <name evidence="1" type="ORF">Prudu_015372</name>
</gene>
<protein>
    <submittedName>
        <fullName evidence="1">Uncharacterized protein</fullName>
    </submittedName>
</protein>
<dbReference type="EMBL" id="AP019302">
    <property type="protein sequence ID" value="BBH04282.1"/>
    <property type="molecule type" value="Genomic_DNA"/>
</dbReference>
<organism evidence="1">
    <name type="scientific">Prunus dulcis</name>
    <name type="common">Almond</name>
    <name type="synonym">Amygdalus dulcis</name>
    <dbReference type="NCBI Taxonomy" id="3755"/>
    <lineage>
        <taxon>Eukaryota</taxon>
        <taxon>Viridiplantae</taxon>
        <taxon>Streptophyta</taxon>
        <taxon>Embryophyta</taxon>
        <taxon>Tracheophyta</taxon>
        <taxon>Spermatophyta</taxon>
        <taxon>Magnoliopsida</taxon>
        <taxon>eudicotyledons</taxon>
        <taxon>Gunneridae</taxon>
        <taxon>Pentapetalae</taxon>
        <taxon>rosids</taxon>
        <taxon>fabids</taxon>
        <taxon>Rosales</taxon>
        <taxon>Rosaceae</taxon>
        <taxon>Amygdaloideae</taxon>
        <taxon>Amygdaleae</taxon>
        <taxon>Prunus</taxon>
    </lineage>
</organism>
<proteinExistence type="predicted"/>
<name>A0A4Y1RIX9_PRUDU</name>
<evidence type="ECO:0000313" key="1">
    <source>
        <dbReference type="EMBL" id="BBH04282.1"/>
    </source>
</evidence>
<dbReference type="AlphaFoldDB" id="A0A4Y1RIX9"/>
<accession>A0A4Y1RIX9</accession>